<gene>
    <name evidence="2" type="ORF">PCOR1329_LOCUS51637</name>
</gene>
<dbReference type="PROSITE" id="PS00092">
    <property type="entry name" value="N6_MTASE"/>
    <property type="match status" value="1"/>
</dbReference>
<dbReference type="EMBL" id="CAUYUJ010016271">
    <property type="protein sequence ID" value="CAK0863519.1"/>
    <property type="molecule type" value="Genomic_DNA"/>
</dbReference>
<evidence type="ECO:0000313" key="3">
    <source>
        <dbReference type="Proteomes" id="UP001189429"/>
    </source>
</evidence>
<protein>
    <submittedName>
        <fullName evidence="2">Uncharacterized protein</fullName>
    </submittedName>
</protein>
<dbReference type="InterPro" id="IPR029063">
    <property type="entry name" value="SAM-dependent_MTases_sf"/>
</dbReference>
<evidence type="ECO:0000313" key="2">
    <source>
        <dbReference type="EMBL" id="CAK0863519.1"/>
    </source>
</evidence>
<feature type="compositionally biased region" description="Low complexity" evidence="1">
    <location>
        <begin position="103"/>
        <end position="112"/>
    </location>
</feature>
<name>A0ABN9UTX5_9DINO</name>
<feature type="region of interest" description="Disordered" evidence="1">
    <location>
        <begin position="69"/>
        <end position="112"/>
    </location>
</feature>
<dbReference type="Proteomes" id="UP001189429">
    <property type="component" value="Unassembled WGS sequence"/>
</dbReference>
<proteinExistence type="predicted"/>
<sequence length="331" mass="34373">MQRNKSLKLQLDLTGAADPALVAEAAGRCGLTHSVFEVRAHAQGGPPRAGTPAVARRVRRLRAALLRRLQRELGGPRPAEGHPRGESVASKPSCRGRSGQRVGALGSAGRPPAAAGALSILRRVDGVAGRAGSAELRRLSSALLAPASARAACVGPLVLAEDLQEFEGGLNAKGKRRKLLWPRQLLLGCRLAVGGVLGCVDGVLRRAMDRPCVPKATLGPELALCMCNLALVAPGSRVLDADADQLEALRHNFLHSGLALPVLSEPGEAPLAAGALDAIITDPPYGFSCPIAGPSGDVRADGLRHLGAQPRASRRARRPSPRNPQVEGMGS</sequence>
<dbReference type="InterPro" id="IPR002052">
    <property type="entry name" value="DNA_methylase_N6_adenine_CS"/>
</dbReference>
<reference evidence="2" key="1">
    <citation type="submission" date="2023-10" db="EMBL/GenBank/DDBJ databases">
        <authorList>
            <person name="Chen Y."/>
            <person name="Shah S."/>
            <person name="Dougan E. K."/>
            <person name="Thang M."/>
            <person name="Chan C."/>
        </authorList>
    </citation>
    <scope>NUCLEOTIDE SEQUENCE [LARGE SCALE GENOMIC DNA]</scope>
</reference>
<comment type="caution">
    <text evidence="2">The sequence shown here is derived from an EMBL/GenBank/DDBJ whole genome shotgun (WGS) entry which is preliminary data.</text>
</comment>
<evidence type="ECO:0000256" key="1">
    <source>
        <dbReference type="SAM" id="MobiDB-lite"/>
    </source>
</evidence>
<keyword evidence="3" id="KW-1185">Reference proteome</keyword>
<accession>A0ABN9UTX5</accession>
<organism evidence="2 3">
    <name type="scientific">Prorocentrum cordatum</name>
    <dbReference type="NCBI Taxonomy" id="2364126"/>
    <lineage>
        <taxon>Eukaryota</taxon>
        <taxon>Sar</taxon>
        <taxon>Alveolata</taxon>
        <taxon>Dinophyceae</taxon>
        <taxon>Prorocentrales</taxon>
        <taxon>Prorocentraceae</taxon>
        <taxon>Prorocentrum</taxon>
    </lineage>
</organism>
<dbReference type="SUPFAM" id="SSF53335">
    <property type="entry name" value="S-adenosyl-L-methionine-dependent methyltransferases"/>
    <property type="match status" value="1"/>
</dbReference>
<feature type="region of interest" description="Disordered" evidence="1">
    <location>
        <begin position="298"/>
        <end position="331"/>
    </location>
</feature>